<comment type="caution">
    <text evidence="2">The sequence shown here is derived from an EMBL/GenBank/DDBJ whole genome shotgun (WGS) entry which is preliminary data.</text>
</comment>
<dbReference type="SUPFAM" id="SSF63848">
    <property type="entry name" value="Cell-division inhibitor MinC, C-terminal domain"/>
    <property type="match status" value="1"/>
</dbReference>
<sequence length="547" mass="60016">MIKSDVFILVDDQRHIGLIPSQLESPISVEAVGAALALSDYSHCLINRKALENLVEYVNRGCQDDSSNVPFVIGERIDASLDLKIADDGMLVKAIIVTAQGGHHITLPALIDKLHEDHVSFGLQTQGTLQFLKDSSASDPGVRMEAVIALGRAAEHGKNAQFKRLVQTPKERLLRPQPMDHGRVDMRNLGQMCSVKVGDILMRKLPCTEGKDGKNIYGEVLPSRSGEDAQLVVGEGACISADDPNLLVAQRVGLPMEIERGMRVDELLAMKEVNVATGHVVFAGSIIINGDVREDMKVIARGDIHVLGYVDSAYLEAGGDILVEKGIIGHRRPDGQLSCELKAIGSIRARNAQYSHLSAEKDILITRELNHCLVKSLQRVIVGDENNYRGLMVGGEIYAGNGVETVVAGSEAGPNTYVVLEGLYEALYDNKHILTQHYEQLHRQLDELMNAQLASAKIADPAKRVEMQSKITATINHHHESLVQVEEELTANQQALDLCLSNSQLKVKKKMFGNIHFKLAGQEIVSDREYGPTQTLYQNSELKFTPL</sequence>
<evidence type="ECO:0000313" key="2">
    <source>
        <dbReference type="EMBL" id="MFM2486302.1"/>
    </source>
</evidence>
<dbReference type="InterPro" id="IPR005646">
    <property type="entry name" value="FapA"/>
</dbReference>
<dbReference type="Pfam" id="PF03961">
    <property type="entry name" value="FapA"/>
    <property type="match status" value="1"/>
</dbReference>
<keyword evidence="3" id="KW-1185">Reference proteome</keyword>
<gene>
    <name evidence="2" type="ORF">ABUE30_14730</name>
</gene>
<dbReference type="PANTHER" id="PTHR38032">
    <property type="entry name" value="POLYMERASE-RELATED"/>
    <property type="match status" value="1"/>
</dbReference>
<dbReference type="RefSeq" id="WP_408624587.1">
    <property type="nucleotide sequence ID" value="NZ_JBEQCT010000007.1"/>
</dbReference>
<organism evidence="2 3">
    <name type="scientific">Celerinatantimonas yamalensis</name>
    <dbReference type="NCBI Taxonomy" id="559956"/>
    <lineage>
        <taxon>Bacteria</taxon>
        <taxon>Pseudomonadati</taxon>
        <taxon>Pseudomonadota</taxon>
        <taxon>Gammaproteobacteria</taxon>
        <taxon>Celerinatantimonadaceae</taxon>
        <taxon>Celerinatantimonas</taxon>
    </lineage>
</organism>
<reference evidence="2 3" key="1">
    <citation type="journal article" date="2013" name="Int. J. Syst. Evol. Microbiol.">
        <title>Celerinatantimonas yamalensis sp. nov., a cold-adapted diazotrophic bacterium from a cold permafrost brine.</title>
        <authorList>
            <person name="Shcherbakova V."/>
            <person name="Chuvilskaya N."/>
            <person name="Rivkina E."/>
            <person name="Demidov N."/>
            <person name="Uchaeva V."/>
            <person name="Suetin S."/>
            <person name="Suzina N."/>
            <person name="Gilichinsky D."/>
        </authorList>
    </citation>
    <scope>NUCLEOTIDE SEQUENCE [LARGE SCALE GENOMIC DNA]</scope>
    <source>
        <strain evidence="2 3">C7</strain>
    </source>
</reference>
<dbReference type="Pfam" id="PF20250">
    <property type="entry name" value="FapA_N"/>
    <property type="match status" value="1"/>
</dbReference>
<dbReference type="Proteomes" id="UP001629953">
    <property type="component" value="Unassembled WGS sequence"/>
</dbReference>
<dbReference type="InterPro" id="IPR036145">
    <property type="entry name" value="MinC_C_sf"/>
</dbReference>
<evidence type="ECO:0000313" key="3">
    <source>
        <dbReference type="Proteomes" id="UP001629953"/>
    </source>
</evidence>
<dbReference type="PANTHER" id="PTHR38032:SF1">
    <property type="entry name" value="RNA-BINDING PROTEIN KHPB N-TERMINAL DOMAIN-CONTAINING PROTEIN"/>
    <property type="match status" value="1"/>
</dbReference>
<name>A0ABW9G9D3_9GAMM</name>
<protein>
    <submittedName>
        <fullName evidence="2">FapA family protein</fullName>
    </submittedName>
</protein>
<evidence type="ECO:0000259" key="1">
    <source>
        <dbReference type="Pfam" id="PF20250"/>
    </source>
</evidence>
<dbReference type="InterPro" id="IPR046865">
    <property type="entry name" value="FapA_b_solenoid"/>
</dbReference>
<dbReference type="InterPro" id="IPR046866">
    <property type="entry name" value="FapA_N"/>
</dbReference>
<accession>A0ABW9G9D3</accession>
<proteinExistence type="predicted"/>
<dbReference type="EMBL" id="JBEQCT010000007">
    <property type="protein sequence ID" value="MFM2486302.1"/>
    <property type="molecule type" value="Genomic_DNA"/>
</dbReference>
<feature type="domain" description="Flagellar Assembly Protein A N-terminal region" evidence="1">
    <location>
        <begin position="82"/>
        <end position="258"/>
    </location>
</feature>